<reference evidence="3" key="3">
    <citation type="submission" date="2023-08" db="EMBL/GenBank/DDBJ databases">
        <title>Complete genome sequence of Xanthomonas indica.</title>
        <authorList>
            <person name="Patil P.B."/>
            <person name="Rana R."/>
        </authorList>
    </citation>
    <scope>NUCLEOTIDE SEQUENCE</scope>
    <source>
        <strain evidence="3">PPL560</strain>
    </source>
</reference>
<dbReference type="KEGG" id="xin:Q7W82_04395"/>
<dbReference type="EMBL" id="JAKJPQ010000009">
    <property type="protein sequence ID" value="MCI2262227.1"/>
    <property type="molecule type" value="Genomic_DNA"/>
</dbReference>
<keyword evidence="4" id="KW-1185">Reference proteome</keyword>
<dbReference type="RefSeq" id="WP_242160186.1">
    <property type="nucleotide sequence ID" value="NZ_CP131914.1"/>
</dbReference>
<evidence type="ECO:0000313" key="3">
    <source>
        <dbReference type="EMBL" id="XCI81406.1"/>
    </source>
</evidence>
<reference evidence="2 4" key="1">
    <citation type="journal article" date="2022" name="Curr. Microbiol.">
        <title>Xanthomonas indica sp. nov., a Novel Member of Non-Pathogenic Xanthomonas Community from Healthy Rice Seeds.</title>
        <authorList>
            <person name="Rana R."/>
            <person name="Madhavan V.N."/>
            <person name="Saroha T."/>
            <person name="Bansal K."/>
            <person name="Kaur A."/>
            <person name="Sonti R.V."/>
            <person name="Patel H.K."/>
            <person name="Patil P.B."/>
        </authorList>
    </citation>
    <scope>NUCLEOTIDE SEQUENCE [LARGE SCALE GENOMIC DNA]</scope>
    <source>
        <strain evidence="2 4">PPL560</strain>
    </source>
</reference>
<organism evidence="3">
    <name type="scientific">Xanthomonas indica</name>
    <dbReference type="NCBI Taxonomy" id="2912242"/>
    <lineage>
        <taxon>Bacteria</taxon>
        <taxon>Pseudomonadati</taxon>
        <taxon>Pseudomonadota</taxon>
        <taxon>Gammaproteobacteria</taxon>
        <taxon>Lysobacterales</taxon>
        <taxon>Lysobacteraceae</taxon>
        <taxon>Xanthomonas</taxon>
    </lineage>
</organism>
<dbReference type="EMBL" id="CP131914">
    <property type="protein sequence ID" value="XCI81406.1"/>
    <property type="molecule type" value="Genomic_DNA"/>
</dbReference>
<dbReference type="Proteomes" id="UP001430647">
    <property type="component" value="Unassembled WGS sequence"/>
</dbReference>
<protein>
    <submittedName>
        <fullName evidence="3">Uncharacterized protein</fullName>
    </submittedName>
</protein>
<proteinExistence type="predicted"/>
<name>A0AAU8I8I4_9XANT</name>
<sequence>MLTADLARAARSAARIEGDAAVLQNAPQPGTHAQHGRRTRAAPTCDITHARALASASLARSYAVGMPVHAFRSRAGHRRDAPVTLGLLLANLVFPA</sequence>
<dbReference type="AlphaFoldDB" id="A0AAU8I8I4"/>
<gene>
    <name evidence="2" type="ORF">L3V74_11800</name>
    <name evidence="3" type="ORF">Q7W82_04395</name>
</gene>
<accession>A0AAU8I8I4</accession>
<evidence type="ECO:0000256" key="1">
    <source>
        <dbReference type="SAM" id="MobiDB-lite"/>
    </source>
</evidence>
<evidence type="ECO:0000313" key="4">
    <source>
        <dbReference type="Proteomes" id="UP001430647"/>
    </source>
</evidence>
<feature type="region of interest" description="Disordered" evidence="1">
    <location>
        <begin position="19"/>
        <end position="41"/>
    </location>
</feature>
<reference evidence="2" key="2">
    <citation type="submission" date="2022-01" db="EMBL/GenBank/DDBJ databases">
        <authorList>
            <person name="Rana R."/>
            <person name="Patil P.B."/>
        </authorList>
    </citation>
    <scope>NUCLEOTIDE SEQUENCE</scope>
    <source>
        <strain evidence="2">PPL560</strain>
    </source>
</reference>
<evidence type="ECO:0000313" key="2">
    <source>
        <dbReference type="EMBL" id="MCI2262227.1"/>
    </source>
</evidence>